<feature type="transmembrane region" description="Helical" evidence="2">
    <location>
        <begin position="117"/>
        <end position="145"/>
    </location>
</feature>
<feature type="transmembrane region" description="Helical" evidence="2">
    <location>
        <begin position="400"/>
        <end position="416"/>
    </location>
</feature>
<keyword evidence="1" id="KW-0620">Polyamine biosynthesis</keyword>
<sequence>MPLKNLLLMTLFFLSGLTGLVYQVIWSQQFSLIFGSTEVAVAAVLAAYMGGLALGAYLMGRLIHRVKRPVIWYALFELLLAIIALSMSGLIDAGGHVFTWFIGTQEMTSVNQLHAPIYVLGAFAVLIIPTALMGATLPLLSKYVITSDRTVGSGIGFLYATNTLGACLGALLAAFWLIPDFGLQHSIYVAVGINVFIFFLGIVFFQTQSSESPDSTRPFNIELQHRWMLGIMFVSGVVSFSHEVMWTRLLSHLLGGSVYAFGVMLFMFLLGIGLGAIIGFKLTQANNKMLGFTCLQVGIAAMFFISFTFADQLTALPINQDFGSLVFVFSAMLLGALTLLPGALLIGATFPLATQICTRNFKQAPAISARIYAWNTTGAICGALLCGFVLLSQFGFADTARILTILSLFAGCFVAYKSHQSGITKAILGLLIVLLAVLPIQEPLRVLSHSPLGVKQQTADIDFLAVGQSATVIMLNKNNEKRLLTNGLPESSVQAPGDRISKYHLAWWLSKLPVMSRPQTQDALIIGLGAGLTLQAVPHTVRRVDVVELEEEVIHANQSVASWRREDPLADPRLHLHHNDARNALRNSQQQFDVVISQPSHPWTAGASNLYTREFFALVESRLNQSGVFVQWIGLRYVDQHLLRSLLATLNAEFRHVELYQPLSQGGLLFMASNEPLNISEDTFNRSQDLSEWRLLGVNSWLELMLSRRLNASQSRSFSDGAELSTDQHNVMKIRSPKVISRSLPKTEFDRLFADDDWRLDDFEPSQTLSAVNRLIKEGQMIRLNAMIERMQNSELKQLSMSMMQYVFVDKQQAKATLLNSLSSSNHALTAGQFLMAKEPVLSLRNPTLVALIETDQLTSLVLENWRLLRLQKWTAVKPHDEQLGQIPADHVLYDMAKILRINWRLQSREHDYLQQALAFTDELLSARQSLHLLETRAKLALELENQEVLVAVMYDFKRIANQSGPLNSSAQKTLRALLERLKYMQNNGSNFALESLRRLNQSFRSS</sequence>
<comment type="caution">
    <text evidence="3">The sequence shown here is derived from an EMBL/GenBank/DDBJ whole genome shotgun (WGS) entry which is preliminary data.</text>
</comment>
<protein>
    <submittedName>
        <fullName evidence="3">Fused MFS/spermidine synthase</fullName>
    </submittedName>
</protein>
<dbReference type="Gene3D" id="1.20.1250.20">
    <property type="entry name" value="MFS general substrate transporter like domains"/>
    <property type="match status" value="1"/>
</dbReference>
<reference evidence="4" key="1">
    <citation type="journal article" date="2019" name="Int. J. Syst. Evol. Microbiol.">
        <title>The Global Catalogue of Microorganisms (GCM) 10K type strain sequencing project: providing services to taxonomists for standard genome sequencing and annotation.</title>
        <authorList>
            <consortium name="The Broad Institute Genomics Platform"/>
            <consortium name="The Broad Institute Genome Sequencing Center for Infectious Disease"/>
            <person name="Wu L."/>
            <person name="Ma J."/>
        </authorList>
    </citation>
    <scope>NUCLEOTIDE SEQUENCE [LARGE SCALE GENOMIC DNA]</scope>
    <source>
        <strain evidence="4">KCTC 42953</strain>
    </source>
</reference>
<feature type="transmembrane region" description="Helical" evidence="2">
    <location>
        <begin position="290"/>
        <end position="310"/>
    </location>
</feature>
<dbReference type="SUPFAM" id="SSF103473">
    <property type="entry name" value="MFS general substrate transporter"/>
    <property type="match status" value="1"/>
</dbReference>
<dbReference type="EMBL" id="JBHRTS010000009">
    <property type="protein sequence ID" value="MFC3195684.1"/>
    <property type="molecule type" value="Genomic_DNA"/>
</dbReference>
<feature type="transmembrane region" description="Helical" evidence="2">
    <location>
        <begin position="226"/>
        <end position="246"/>
    </location>
</feature>
<dbReference type="PANTHER" id="PTHR43317">
    <property type="entry name" value="THERMOSPERMINE SYNTHASE ACAULIS5"/>
    <property type="match status" value="1"/>
</dbReference>
<evidence type="ECO:0000256" key="2">
    <source>
        <dbReference type="SAM" id="Phobius"/>
    </source>
</evidence>
<keyword evidence="2" id="KW-0812">Transmembrane</keyword>
<feature type="transmembrane region" description="Helical" evidence="2">
    <location>
        <begin position="157"/>
        <end position="179"/>
    </location>
</feature>
<keyword evidence="2" id="KW-1133">Transmembrane helix</keyword>
<dbReference type="Proteomes" id="UP001595533">
    <property type="component" value="Unassembled WGS sequence"/>
</dbReference>
<accession>A0ABV7JCI4</accession>
<dbReference type="InterPro" id="IPR029063">
    <property type="entry name" value="SAM-dependent_MTases_sf"/>
</dbReference>
<dbReference type="RefSeq" id="WP_077412339.1">
    <property type="nucleotide sequence ID" value="NZ_JBHRTS010000009.1"/>
</dbReference>
<dbReference type="Pfam" id="PF01564">
    <property type="entry name" value="Spermine_synth"/>
    <property type="match status" value="1"/>
</dbReference>
<feature type="transmembrane region" description="Helical" evidence="2">
    <location>
        <begin position="322"/>
        <end position="350"/>
    </location>
</feature>
<evidence type="ECO:0000256" key="1">
    <source>
        <dbReference type="ARBA" id="ARBA00023115"/>
    </source>
</evidence>
<gene>
    <name evidence="3" type="ORF">ACFODZ_15625</name>
</gene>
<feature type="transmembrane region" description="Helical" evidence="2">
    <location>
        <begin position="70"/>
        <end position="91"/>
    </location>
</feature>
<organism evidence="3 4">
    <name type="scientific">Marinicella sediminis</name>
    <dbReference type="NCBI Taxonomy" id="1792834"/>
    <lineage>
        <taxon>Bacteria</taxon>
        <taxon>Pseudomonadati</taxon>
        <taxon>Pseudomonadota</taxon>
        <taxon>Gammaproteobacteria</taxon>
        <taxon>Lysobacterales</taxon>
        <taxon>Marinicellaceae</taxon>
        <taxon>Marinicella</taxon>
    </lineage>
</organism>
<feature type="transmembrane region" description="Helical" evidence="2">
    <location>
        <begin position="39"/>
        <end position="58"/>
    </location>
</feature>
<feature type="transmembrane region" description="Helical" evidence="2">
    <location>
        <begin position="423"/>
        <end position="440"/>
    </location>
</feature>
<dbReference type="CDD" id="cd06174">
    <property type="entry name" value="MFS"/>
    <property type="match status" value="1"/>
</dbReference>
<dbReference type="NCBIfam" id="NF037959">
    <property type="entry name" value="MFS_SpdSyn"/>
    <property type="match status" value="1"/>
</dbReference>
<dbReference type="PANTHER" id="PTHR43317:SF1">
    <property type="entry name" value="THERMOSPERMINE SYNTHASE ACAULIS5"/>
    <property type="match status" value="1"/>
</dbReference>
<dbReference type="Gene3D" id="3.40.50.150">
    <property type="entry name" value="Vaccinia Virus protein VP39"/>
    <property type="match status" value="1"/>
</dbReference>
<evidence type="ECO:0000313" key="3">
    <source>
        <dbReference type="EMBL" id="MFC3195684.1"/>
    </source>
</evidence>
<dbReference type="SUPFAM" id="SSF53335">
    <property type="entry name" value="S-adenosyl-L-methionine-dependent methyltransferases"/>
    <property type="match status" value="1"/>
</dbReference>
<feature type="transmembrane region" description="Helical" evidence="2">
    <location>
        <begin position="258"/>
        <end position="278"/>
    </location>
</feature>
<keyword evidence="2" id="KW-0472">Membrane</keyword>
<dbReference type="InterPro" id="IPR036259">
    <property type="entry name" value="MFS_trans_sf"/>
</dbReference>
<evidence type="ECO:0000313" key="4">
    <source>
        <dbReference type="Proteomes" id="UP001595533"/>
    </source>
</evidence>
<name>A0ABV7JCI4_9GAMM</name>
<feature type="transmembrane region" description="Helical" evidence="2">
    <location>
        <begin position="371"/>
        <end position="394"/>
    </location>
</feature>
<proteinExistence type="predicted"/>
<feature type="transmembrane region" description="Helical" evidence="2">
    <location>
        <begin position="185"/>
        <end position="205"/>
    </location>
</feature>
<keyword evidence="4" id="KW-1185">Reference proteome</keyword>